<dbReference type="InterPro" id="IPR009091">
    <property type="entry name" value="RCC1/BLIP-II"/>
</dbReference>
<proteinExistence type="predicted"/>
<gene>
    <name evidence="1" type="ORF">NAEGRDRAFT_50117</name>
</gene>
<protein>
    <submittedName>
        <fullName evidence="1">Predicted protein</fullName>
    </submittedName>
</protein>
<keyword evidence="2" id="KW-1185">Reference proteome</keyword>
<dbReference type="VEuPathDB" id="AmoebaDB:NAEGRDRAFT_50117"/>
<accession>D2VJR7</accession>
<evidence type="ECO:0000313" key="1">
    <source>
        <dbReference type="EMBL" id="EFC42998.1"/>
    </source>
</evidence>
<dbReference type="KEGG" id="ngr:NAEGRDRAFT_50117"/>
<dbReference type="SUPFAM" id="SSF50985">
    <property type="entry name" value="RCC1/BLIP-II"/>
    <property type="match status" value="1"/>
</dbReference>
<dbReference type="Proteomes" id="UP000006671">
    <property type="component" value="Unassembled WGS sequence"/>
</dbReference>
<reference evidence="1 2" key="1">
    <citation type="journal article" date="2010" name="Cell">
        <title>The genome of Naegleria gruberi illuminates early eukaryotic versatility.</title>
        <authorList>
            <person name="Fritz-Laylin L.K."/>
            <person name="Prochnik S.E."/>
            <person name="Ginger M.L."/>
            <person name="Dacks J.B."/>
            <person name="Carpenter M.L."/>
            <person name="Field M.C."/>
            <person name="Kuo A."/>
            <person name="Paredez A."/>
            <person name="Chapman J."/>
            <person name="Pham J."/>
            <person name="Shu S."/>
            <person name="Neupane R."/>
            <person name="Cipriano M."/>
            <person name="Mancuso J."/>
            <person name="Tu H."/>
            <person name="Salamov A."/>
            <person name="Lindquist E."/>
            <person name="Shapiro H."/>
            <person name="Lucas S."/>
            <person name="Grigoriev I.V."/>
            <person name="Cande W.Z."/>
            <person name="Fulton C."/>
            <person name="Rokhsar D.S."/>
            <person name="Dawson S.C."/>
        </authorList>
    </citation>
    <scope>NUCLEOTIDE SEQUENCE [LARGE SCALE GENOMIC DNA]</scope>
    <source>
        <strain evidence="1 2">NEG-M</strain>
    </source>
</reference>
<sequence length="443" mass="50686">MTDRNLHQKDVVMENTSLVEFRLKSIDLLNVEKVKKMNENRNEKVILINDAHQVIGKNVNGKVSYLSEMESLIVRASSWEPIILENWIYATEMYPALDFLWNCERVRCFSVSVNGNISLVTESNSIYIFGNVENFIGKKCEFRGEYERDGLRFVRLRPPKLACTKSQYCENEFSTSNDFQITQIECGISHVIVQCKNRDIYVVGENSAMLIGLEHRSLYRMLTPLRISVLNDLEYVVQIVCLTSCTLFLTSEGRVLFTGSFKSKSNGIEVFKQLVGRVSKISGESSYVAFLMEDNQTICLFNVSLRFGEMIFETNLEKGQIADINCSSSGIEILTSEGDIENICFSHQGMKDMDENYGMIPTKVVPVTVKECYNITPYYFEHTESDLSPIHPCTRIAQFLIYNQTPSYITSIETRNVKYFKENLHSNLKSLLETFSDISLSTI</sequence>
<dbReference type="InParanoid" id="D2VJR7"/>
<organism evidence="2">
    <name type="scientific">Naegleria gruberi</name>
    <name type="common">Amoeba</name>
    <dbReference type="NCBI Taxonomy" id="5762"/>
    <lineage>
        <taxon>Eukaryota</taxon>
        <taxon>Discoba</taxon>
        <taxon>Heterolobosea</taxon>
        <taxon>Tetramitia</taxon>
        <taxon>Eutetramitia</taxon>
        <taxon>Vahlkampfiidae</taxon>
        <taxon>Naegleria</taxon>
    </lineage>
</organism>
<dbReference type="GeneID" id="8852972"/>
<dbReference type="EMBL" id="GG738876">
    <property type="protein sequence ID" value="EFC42998.1"/>
    <property type="molecule type" value="Genomic_DNA"/>
</dbReference>
<evidence type="ECO:0000313" key="2">
    <source>
        <dbReference type="Proteomes" id="UP000006671"/>
    </source>
</evidence>
<dbReference type="OrthoDB" id="10335412at2759"/>
<dbReference type="RefSeq" id="XP_002675742.1">
    <property type="nucleotide sequence ID" value="XM_002675696.1"/>
</dbReference>
<name>D2VJR7_NAEGR</name>
<dbReference type="Gene3D" id="2.130.10.30">
    <property type="entry name" value="Regulator of chromosome condensation 1/beta-lactamase-inhibitor protein II"/>
    <property type="match status" value="1"/>
</dbReference>
<dbReference type="AlphaFoldDB" id="D2VJR7"/>